<feature type="compositionally biased region" description="Low complexity" evidence="1">
    <location>
        <begin position="17"/>
        <end position="26"/>
    </location>
</feature>
<accession>A0ABV7G597</accession>
<feature type="compositionally biased region" description="Polar residues" evidence="1">
    <location>
        <begin position="1"/>
        <end position="10"/>
    </location>
</feature>
<gene>
    <name evidence="2" type="ORF">ACFOD4_10010</name>
</gene>
<feature type="region of interest" description="Disordered" evidence="1">
    <location>
        <begin position="1"/>
        <end position="26"/>
    </location>
</feature>
<evidence type="ECO:0000313" key="3">
    <source>
        <dbReference type="Proteomes" id="UP001595593"/>
    </source>
</evidence>
<proteinExistence type="predicted"/>
<sequence length="176" mass="19929">MSQLWKNSATPRPGPLPGLRRAPSPLADFGRNRFTGYGGSDIHLAPPAAPPRVNPLIARLREEMERLQETHRDFFARHEKTDPRVLTRTQEGWAIAWRRWAIHDLGDRGHAVRDTFVIHHGDSFPHRLFTDRNGLQLLAVQTQAPASPLRYARLTVTTDLCDLYGPFARLSDDPLG</sequence>
<reference evidence="3" key="1">
    <citation type="journal article" date="2019" name="Int. J. Syst. Evol. Microbiol.">
        <title>The Global Catalogue of Microorganisms (GCM) 10K type strain sequencing project: providing services to taxonomists for standard genome sequencing and annotation.</title>
        <authorList>
            <consortium name="The Broad Institute Genomics Platform"/>
            <consortium name="The Broad Institute Genome Sequencing Center for Infectious Disease"/>
            <person name="Wu L."/>
            <person name="Ma J."/>
        </authorList>
    </citation>
    <scope>NUCLEOTIDE SEQUENCE [LARGE SCALE GENOMIC DNA]</scope>
    <source>
        <strain evidence="3">KCTC 52094</strain>
    </source>
</reference>
<dbReference type="EMBL" id="JBHRTN010000008">
    <property type="protein sequence ID" value="MFC3125397.1"/>
    <property type="molecule type" value="Genomic_DNA"/>
</dbReference>
<organism evidence="2 3">
    <name type="scientific">Teichococcus globiformis</name>
    <dbReference type="NCBI Taxonomy" id="2307229"/>
    <lineage>
        <taxon>Bacteria</taxon>
        <taxon>Pseudomonadati</taxon>
        <taxon>Pseudomonadota</taxon>
        <taxon>Alphaproteobacteria</taxon>
        <taxon>Acetobacterales</taxon>
        <taxon>Roseomonadaceae</taxon>
        <taxon>Roseomonas</taxon>
    </lineage>
</organism>
<dbReference type="Proteomes" id="UP001595593">
    <property type="component" value="Unassembled WGS sequence"/>
</dbReference>
<comment type="caution">
    <text evidence="2">The sequence shown here is derived from an EMBL/GenBank/DDBJ whole genome shotgun (WGS) entry which is preliminary data.</text>
</comment>
<evidence type="ECO:0000313" key="2">
    <source>
        <dbReference type="EMBL" id="MFC3125397.1"/>
    </source>
</evidence>
<protein>
    <submittedName>
        <fullName evidence="2">Uncharacterized protein</fullName>
    </submittedName>
</protein>
<name>A0ABV7G597_9PROT</name>
<dbReference type="RefSeq" id="WP_379596040.1">
    <property type="nucleotide sequence ID" value="NZ_JBHRTN010000008.1"/>
</dbReference>
<keyword evidence="3" id="KW-1185">Reference proteome</keyword>
<evidence type="ECO:0000256" key="1">
    <source>
        <dbReference type="SAM" id="MobiDB-lite"/>
    </source>
</evidence>